<keyword evidence="6 8" id="KW-0560">Oxidoreductase</keyword>
<dbReference type="NCBIfam" id="TIGR01214">
    <property type="entry name" value="rmlD"/>
    <property type="match status" value="1"/>
</dbReference>
<dbReference type="Gene3D" id="3.90.25.10">
    <property type="entry name" value="UDP-galactose 4-epimerase, domain 1"/>
    <property type="match status" value="1"/>
</dbReference>
<dbReference type="Pfam" id="PF04321">
    <property type="entry name" value="RmlD_sub_bind"/>
    <property type="match status" value="1"/>
</dbReference>
<dbReference type="PANTHER" id="PTHR10491">
    <property type="entry name" value="DTDP-4-DEHYDRORHAMNOSE REDUCTASE"/>
    <property type="match status" value="1"/>
</dbReference>
<dbReference type="Proteomes" id="UP000319817">
    <property type="component" value="Chromosome"/>
</dbReference>
<comment type="function">
    <text evidence="6">Catalyzes the reduction of dTDP-6-deoxy-L-lyxo-4-hexulose to yield dTDP-L-rhamnose.</text>
</comment>
<protein>
    <recommendedName>
        <fullName evidence="4 6">dTDP-4-dehydrorhamnose reductase</fullName>
        <ecNumber evidence="3 6">1.1.1.133</ecNumber>
    </recommendedName>
</protein>
<gene>
    <name evidence="8" type="primary">rmlD_3</name>
    <name evidence="8" type="ORF">K239x_07150</name>
</gene>
<comment type="similarity">
    <text evidence="2 6">Belongs to the dTDP-4-dehydrorhamnose reductase family.</text>
</comment>
<keyword evidence="9" id="KW-1185">Reference proteome</keyword>
<dbReference type="InterPro" id="IPR029903">
    <property type="entry name" value="RmlD-like-bd"/>
</dbReference>
<evidence type="ECO:0000313" key="8">
    <source>
        <dbReference type="EMBL" id="QDT08773.1"/>
    </source>
</evidence>
<evidence type="ECO:0000313" key="9">
    <source>
        <dbReference type="Proteomes" id="UP000319817"/>
    </source>
</evidence>
<dbReference type="UniPathway" id="UPA00124"/>
<dbReference type="InterPro" id="IPR005913">
    <property type="entry name" value="dTDP_dehydrorham_reduct"/>
</dbReference>
<evidence type="ECO:0000256" key="2">
    <source>
        <dbReference type="ARBA" id="ARBA00010944"/>
    </source>
</evidence>
<dbReference type="OrthoDB" id="9803892at2"/>
<dbReference type="EMBL" id="CP036526">
    <property type="protein sequence ID" value="QDT08773.1"/>
    <property type="molecule type" value="Genomic_DNA"/>
</dbReference>
<reference evidence="8 9" key="1">
    <citation type="submission" date="2019-02" db="EMBL/GenBank/DDBJ databases">
        <title>Deep-cultivation of Planctomycetes and their phenomic and genomic characterization uncovers novel biology.</title>
        <authorList>
            <person name="Wiegand S."/>
            <person name="Jogler M."/>
            <person name="Boedeker C."/>
            <person name="Pinto D."/>
            <person name="Vollmers J."/>
            <person name="Rivas-Marin E."/>
            <person name="Kohn T."/>
            <person name="Peeters S.H."/>
            <person name="Heuer A."/>
            <person name="Rast P."/>
            <person name="Oberbeckmann S."/>
            <person name="Bunk B."/>
            <person name="Jeske O."/>
            <person name="Meyerdierks A."/>
            <person name="Storesund J.E."/>
            <person name="Kallscheuer N."/>
            <person name="Luecker S."/>
            <person name="Lage O.M."/>
            <person name="Pohl T."/>
            <person name="Merkel B.J."/>
            <person name="Hornburger P."/>
            <person name="Mueller R.-W."/>
            <person name="Bruemmer F."/>
            <person name="Labrenz M."/>
            <person name="Spormann A.M."/>
            <person name="Op den Camp H."/>
            <person name="Overmann J."/>
            <person name="Amann R."/>
            <person name="Jetten M.S.M."/>
            <person name="Mascher T."/>
            <person name="Medema M.H."/>
            <person name="Devos D.P."/>
            <person name="Kaster A.-K."/>
            <person name="Ovreas L."/>
            <person name="Rohde M."/>
            <person name="Galperin M.Y."/>
            <person name="Jogler C."/>
        </authorList>
    </citation>
    <scope>NUCLEOTIDE SEQUENCE [LARGE SCALE GENOMIC DNA]</scope>
    <source>
        <strain evidence="8 9">K23_9</strain>
    </source>
</reference>
<accession>A0A517NNU1</accession>
<keyword evidence="6" id="KW-0521">NADP</keyword>
<evidence type="ECO:0000256" key="1">
    <source>
        <dbReference type="ARBA" id="ARBA00004781"/>
    </source>
</evidence>
<proteinExistence type="inferred from homology"/>
<dbReference type="GO" id="GO:0005829">
    <property type="term" value="C:cytosol"/>
    <property type="evidence" value="ECO:0007669"/>
    <property type="project" value="TreeGrafter"/>
</dbReference>
<evidence type="ECO:0000256" key="6">
    <source>
        <dbReference type="RuleBase" id="RU364082"/>
    </source>
</evidence>
<dbReference type="AlphaFoldDB" id="A0A517NNU1"/>
<dbReference type="PANTHER" id="PTHR10491:SF4">
    <property type="entry name" value="METHIONINE ADENOSYLTRANSFERASE 2 SUBUNIT BETA"/>
    <property type="match status" value="1"/>
</dbReference>
<comment type="pathway">
    <text evidence="1 6">Carbohydrate biosynthesis; dTDP-L-rhamnose biosynthesis.</text>
</comment>
<dbReference type="CDD" id="cd05254">
    <property type="entry name" value="dTDP_HR_like_SDR_e"/>
    <property type="match status" value="1"/>
</dbReference>
<evidence type="ECO:0000256" key="4">
    <source>
        <dbReference type="ARBA" id="ARBA00017099"/>
    </source>
</evidence>
<dbReference type="EC" id="1.1.1.133" evidence="3 6"/>
<dbReference type="Gene3D" id="3.40.50.720">
    <property type="entry name" value="NAD(P)-binding Rossmann-like Domain"/>
    <property type="match status" value="1"/>
</dbReference>
<name>A0A517NNU1_9BACT</name>
<organism evidence="8 9">
    <name type="scientific">Stieleria marina</name>
    <dbReference type="NCBI Taxonomy" id="1930275"/>
    <lineage>
        <taxon>Bacteria</taxon>
        <taxon>Pseudomonadati</taxon>
        <taxon>Planctomycetota</taxon>
        <taxon>Planctomycetia</taxon>
        <taxon>Pirellulales</taxon>
        <taxon>Pirellulaceae</taxon>
        <taxon>Stieleria</taxon>
    </lineage>
</organism>
<sequence length="281" mass="30230">MIVVTGANGQLGRNFCRQLNATGLDRDKLDISDQASVAKVLGGLRPSVVVNCAAYTAVDAAEDDPATCYAINSTGAQNLAQVAAQHNALLVHISTDYVFGSNDSGSKDVADHPHQEHDAVSPESEYAKSKLQGERFAAQCPNHLILRTCGLYGVGGNNFVETMLRLAGQRSELSIVDDQICNPTSTATIVKATERLIAANQNGLFHVVNSGEMSWYDFAAEIFRQSNLDIKLTPISSEQFGAKAPRPRYSALDTKHYENATGDSIASIPTALAEYLETRKP</sequence>
<dbReference type="GO" id="GO:0008831">
    <property type="term" value="F:dTDP-4-dehydrorhamnose reductase activity"/>
    <property type="evidence" value="ECO:0007669"/>
    <property type="project" value="UniProtKB-EC"/>
</dbReference>
<evidence type="ECO:0000256" key="5">
    <source>
        <dbReference type="ARBA" id="ARBA00048200"/>
    </source>
</evidence>
<comment type="catalytic activity">
    <reaction evidence="5">
        <text>dTDP-beta-L-rhamnose + NADP(+) = dTDP-4-dehydro-beta-L-rhamnose + NADPH + H(+)</text>
        <dbReference type="Rhea" id="RHEA:21796"/>
        <dbReference type="ChEBI" id="CHEBI:15378"/>
        <dbReference type="ChEBI" id="CHEBI:57510"/>
        <dbReference type="ChEBI" id="CHEBI:57783"/>
        <dbReference type="ChEBI" id="CHEBI:58349"/>
        <dbReference type="ChEBI" id="CHEBI:62830"/>
        <dbReference type="EC" id="1.1.1.133"/>
    </reaction>
</comment>
<dbReference type="RefSeq" id="WP_145416256.1">
    <property type="nucleotide sequence ID" value="NZ_CP036526.1"/>
</dbReference>
<evidence type="ECO:0000256" key="3">
    <source>
        <dbReference type="ARBA" id="ARBA00012929"/>
    </source>
</evidence>
<dbReference type="GO" id="GO:0019305">
    <property type="term" value="P:dTDP-rhamnose biosynthetic process"/>
    <property type="evidence" value="ECO:0007669"/>
    <property type="project" value="UniProtKB-UniPathway"/>
</dbReference>
<feature type="domain" description="RmlD-like substrate binding" evidence="7">
    <location>
        <begin position="2"/>
        <end position="278"/>
    </location>
</feature>
<dbReference type="SUPFAM" id="SSF51735">
    <property type="entry name" value="NAD(P)-binding Rossmann-fold domains"/>
    <property type="match status" value="1"/>
</dbReference>
<evidence type="ECO:0000259" key="7">
    <source>
        <dbReference type="Pfam" id="PF04321"/>
    </source>
</evidence>
<dbReference type="InterPro" id="IPR036291">
    <property type="entry name" value="NAD(P)-bd_dom_sf"/>
</dbReference>